<feature type="domain" description="DUF7146" evidence="2">
    <location>
        <begin position="91"/>
        <end position="194"/>
    </location>
</feature>
<evidence type="ECO:0000259" key="2">
    <source>
        <dbReference type="Pfam" id="PF23639"/>
    </source>
</evidence>
<protein>
    <submittedName>
        <fullName evidence="3">Uncharacterized protein</fullName>
    </submittedName>
</protein>
<comment type="caution">
    <text evidence="3">The sequence shown here is derived from an EMBL/GenBank/DDBJ whole genome shotgun (WGS) entry which is preliminary data.</text>
</comment>
<evidence type="ECO:0000313" key="3">
    <source>
        <dbReference type="EMBL" id="GEO42142.1"/>
    </source>
</evidence>
<dbReference type="InterPro" id="IPR006171">
    <property type="entry name" value="TOPRIM_dom"/>
</dbReference>
<dbReference type="RefSeq" id="WP_052832423.1">
    <property type="nucleotide sequence ID" value="NZ_BJYZ01000036.1"/>
</dbReference>
<name>A0A512E0A6_9PROT</name>
<proteinExistence type="predicted"/>
<accession>A0A512E0A6</accession>
<dbReference type="InterPro" id="IPR055570">
    <property type="entry name" value="DUF7146"/>
</dbReference>
<dbReference type="Pfam" id="PF23639">
    <property type="entry name" value="DUF7146"/>
    <property type="match status" value="1"/>
</dbReference>
<dbReference type="EMBL" id="BJYZ01000036">
    <property type="protein sequence ID" value="GEO42142.1"/>
    <property type="molecule type" value="Genomic_DNA"/>
</dbReference>
<evidence type="ECO:0000313" key="4">
    <source>
        <dbReference type="Proteomes" id="UP000321523"/>
    </source>
</evidence>
<feature type="domain" description="Toprim" evidence="1">
    <location>
        <begin position="207"/>
        <end position="296"/>
    </location>
</feature>
<dbReference type="Pfam" id="PF13362">
    <property type="entry name" value="Toprim_3"/>
    <property type="match status" value="1"/>
</dbReference>
<organism evidence="3 4">
    <name type="scientific">Skermanella aerolata</name>
    <dbReference type="NCBI Taxonomy" id="393310"/>
    <lineage>
        <taxon>Bacteria</taxon>
        <taxon>Pseudomonadati</taxon>
        <taxon>Pseudomonadota</taxon>
        <taxon>Alphaproteobacteria</taxon>
        <taxon>Rhodospirillales</taxon>
        <taxon>Azospirillaceae</taxon>
        <taxon>Skermanella</taxon>
    </lineage>
</organism>
<keyword evidence="4" id="KW-1185">Reference proteome</keyword>
<dbReference type="Proteomes" id="UP000321523">
    <property type="component" value="Unassembled WGS sequence"/>
</dbReference>
<gene>
    <name evidence="3" type="ORF">SAE02_62900</name>
</gene>
<dbReference type="AlphaFoldDB" id="A0A512E0A6"/>
<evidence type="ECO:0000259" key="1">
    <source>
        <dbReference type="Pfam" id="PF13362"/>
    </source>
</evidence>
<reference evidence="3 4" key="1">
    <citation type="submission" date="2019-07" db="EMBL/GenBank/DDBJ databases">
        <title>Whole genome shotgun sequence of Skermanella aerolata NBRC 106429.</title>
        <authorList>
            <person name="Hosoyama A."/>
            <person name="Uohara A."/>
            <person name="Ohji S."/>
            <person name="Ichikawa N."/>
        </authorList>
    </citation>
    <scope>NUCLEOTIDE SEQUENCE [LARGE SCALE GENOMIC DNA]</scope>
    <source>
        <strain evidence="3 4">NBRC 106429</strain>
    </source>
</reference>
<sequence>MTDLQDSIRSTIKAWRTGTIYTACPECSHKRKKKKARCLSITVHTDRAVWCCHHCQICGVEFRTGVSRLSRAELTERRRIAETELRRDAERRIYVARQIWNATQSASGTPVEQYLRHRGFELEDIPPTLRYARLRHPGTGETYDVMVAAVGYGGPPMAVHRTFLEPGGNGKAKLPDDLDAKMSLGPVRGLPIRLDATSDADAVVGALAVAEGIENALVAVQEFGQPAWSSISAGNMPLLRIPNDVSVVTIMADHDRIGLSKAHEAARNWGSVGRVVRLAIPPDPRLDFNDMLRAKSRVVMA</sequence>
<dbReference type="OrthoDB" id="9811157at2"/>